<dbReference type="SMART" id="SM00484">
    <property type="entry name" value="XPGI"/>
    <property type="match status" value="1"/>
</dbReference>
<evidence type="ECO:0000256" key="1">
    <source>
        <dbReference type="ARBA" id="ARBA00022722"/>
    </source>
</evidence>
<dbReference type="InterPro" id="IPR006085">
    <property type="entry name" value="XPG_DNA_repair_N"/>
</dbReference>
<dbReference type="SMART" id="SM00485">
    <property type="entry name" value="XPGN"/>
    <property type="match status" value="1"/>
</dbReference>
<feature type="compositionally biased region" description="Low complexity" evidence="3">
    <location>
        <begin position="656"/>
        <end position="676"/>
    </location>
</feature>
<dbReference type="Pfam" id="PF18380">
    <property type="entry name" value="GEN1_C"/>
    <property type="match status" value="1"/>
</dbReference>
<feature type="domain" description="XPG N-terminal" evidence="5">
    <location>
        <begin position="1"/>
        <end position="103"/>
    </location>
</feature>
<dbReference type="OrthoDB" id="2959108at2759"/>
<evidence type="ECO:0000259" key="5">
    <source>
        <dbReference type="SMART" id="SM00485"/>
    </source>
</evidence>
<feature type="compositionally biased region" description="Low complexity" evidence="3">
    <location>
        <begin position="626"/>
        <end position="643"/>
    </location>
</feature>
<dbReference type="GO" id="GO:0017108">
    <property type="term" value="F:5'-flap endonuclease activity"/>
    <property type="evidence" value="ECO:0007669"/>
    <property type="project" value="TreeGrafter"/>
</dbReference>
<accession>A0A1M2VXR8</accession>
<gene>
    <name evidence="6" type="ORF">TRAPUB_11111</name>
</gene>
<sequence length="1043" mass="112619">MGVAGLWDILRPAGQLRSLTHLSVKDGFEANPDGKRGFRIGIDASIWFYHAAYGKEGENPELRTLFFRCARLMEMPFLPVFVFDGPKRPDMKRGKRITGKNHWLVQGMQEIITAFGFEWRMAPGEAEAELAYLNRIGVIDAILSDDVDTFLFGAKMVIRKYVTHPLCGQYMLSPHSKNATLSGNKGHDMKNSAGKDDGNHAMVYRSSDILNREDIQLTQGGLILIGVLRGGDYCQEGLEGCGPALAHGLAKCGFGDTLLAAARTKTREELDEFLDGWRDEIRAELRTNARGHLPRKSPKLSRSIPDDFPNVDVVLAYTTPVTSEAKGRAYKNAVLNWDKEPDLGKIAALCEMYFEWGLKDIIIKRFRNVLWPCAVLRILRRAAILKDRREARLTGAAGGVPVTPRKNGKERRAPPGTPSSMIARHFSTMRLDSPHGARAPTLDEEDEDEEDENPLIVKIHSSRQHASTDKILEYRLEVAPAQLVRLCEAGLKGLRTALPPDLTDSEDEGDSDDDEGGKKGRKKTKKPPPDPDSHLRIWLPACMVEMVEPEMVDEFEGVQKMKADKKAAKGAGKKGAASKVAAAPSAAAAKKGKKAAASVAIVEEEEESSGESSEAGSSKPIPPPKAKALPPAKKTSKPTAKDSGSSDKAMDDFFMAKKPTAAAKTKAAKATTSTAARVADLFKDPPASPKRKAHIPTFLDTSDDDEVPRPPILSRVSAKPTTTSFTKSVSPSKGPSRILSLLDTTSHASKAGPSSQAGPSRPKFKAAASAPAALASTSASASASTSSPTKPRAIRPFPMELDFFKDNSPQPSPVDEDLFTTDRVSSGSGSGYGFGSGSRSSSARTRSHSTVSSDSDTRESVLQKSPRRSEKHASPRGSPSKQKAFVARREEEEEDSGDDRPPSPSPVKGRLPTTLSARAGAGWEEEEEESDRAPSPSPARKRILPPVNKPLVSLGGARKHTPLPADLSIISISSDGSEDELPPPPPPRKMPPLQQARARLGKTASTSSSQTTALSSTTTSSSTQTSRKAPQRIYNPDDIIDLT</sequence>
<protein>
    <submittedName>
        <fullName evidence="6">Flap endonuclease GEN-like protein</fullName>
    </submittedName>
</protein>
<dbReference type="OMA" id="DGNHAMV"/>
<evidence type="ECO:0000256" key="3">
    <source>
        <dbReference type="SAM" id="MobiDB-lite"/>
    </source>
</evidence>
<dbReference type="SUPFAM" id="SSF47807">
    <property type="entry name" value="5' to 3' exonuclease, C-terminal subdomain"/>
    <property type="match status" value="1"/>
</dbReference>
<dbReference type="CDD" id="cd09870">
    <property type="entry name" value="PIN_YEN1"/>
    <property type="match status" value="1"/>
</dbReference>
<dbReference type="InterPro" id="IPR036279">
    <property type="entry name" value="5-3_exonuclease_C_sf"/>
</dbReference>
<feature type="domain" description="XPG-I" evidence="4">
    <location>
        <begin position="113"/>
        <end position="184"/>
    </location>
</feature>
<evidence type="ECO:0000256" key="2">
    <source>
        <dbReference type="ARBA" id="ARBA00022801"/>
    </source>
</evidence>
<keyword evidence="1" id="KW-0540">Nuclease</keyword>
<feature type="region of interest" description="Disordered" evidence="3">
    <location>
        <begin position="496"/>
        <end position="536"/>
    </location>
</feature>
<proteinExistence type="predicted"/>
<evidence type="ECO:0000313" key="7">
    <source>
        <dbReference type="Proteomes" id="UP000184267"/>
    </source>
</evidence>
<organism evidence="6 7">
    <name type="scientific">Trametes pubescens</name>
    <name type="common">White-rot fungus</name>
    <dbReference type="NCBI Taxonomy" id="154538"/>
    <lineage>
        <taxon>Eukaryota</taxon>
        <taxon>Fungi</taxon>
        <taxon>Dikarya</taxon>
        <taxon>Basidiomycota</taxon>
        <taxon>Agaricomycotina</taxon>
        <taxon>Agaricomycetes</taxon>
        <taxon>Polyporales</taxon>
        <taxon>Polyporaceae</taxon>
        <taxon>Trametes</taxon>
    </lineage>
</organism>
<dbReference type="PRINTS" id="PR00853">
    <property type="entry name" value="XPGRADSUPER"/>
</dbReference>
<dbReference type="Pfam" id="PF00867">
    <property type="entry name" value="XPG_I"/>
    <property type="match status" value="1"/>
</dbReference>
<dbReference type="PANTHER" id="PTHR11081:SF75">
    <property type="entry name" value="ENDONUCLEASE, PUTATIVE (AFU_ORTHOLOGUE AFUA_3G13260)-RELATED"/>
    <property type="match status" value="1"/>
</dbReference>
<dbReference type="GO" id="GO:0006281">
    <property type="term" value="P:DNA repair"/>
    <property type="evidence" value="ECO:0007669"/>
    <property type="project" value="UniProtKB-ARBA"/>
</dbReference>
<feature type="compositionally biased region" description="Low complexity" evidence="3">
    <location>
        <begin position="759"/>
        <end position="791"/>
    </location>
</feature>
<feature type="region of interest" description="Disordered" evidence="3">
    <location>
        <begin position="396"/>
        <end position="462"/>
    </location>
</feature>
<dbReference type="EMBL" id="MNAD01000493">
    <property type="protein sequence ID" value="OJT12336.1"/>
    <property type="molecule type" value="Genomic_DNA"/>
</dbReference>
<dbReference type="InterPro" id="IPR037316">
    <property type="entry name" value="Yen1_H3TH"/>
</dbReference>
<feature type="compositionally biased region" description="Polar residues" evidence="3">
    <location>
        <begin position="719"/>
        <end position="733"/>
    </location>
</feature>
<dbReference type="STRING" id="154538.A0A1M2VXR8"/>
<feature type="compositionally biased region" description="Low complexity" evidence="3">
    <location>
        <begin position="837"/>
        <end position="853"/>
    </location>
</feature>
<dbReference type="Gene3D" id="3.40.50.1010">
    <property type="entry name" value="5'-nuclease"/>
    <property type="match status" value="2"/>
</dbReference>
<dbReference type="InterPro" id="IPR029060">
    <property type="entry name" value="PIN-like_dom_sf"/>
</dbReference>
<evidence type="ECO:0000313" key="6">
    <source>
        <dbReference type="EMBL" id="OJT12336.1"/>
    </source>
</evidence>
<dbReference type="PANTHER" id="PTHR11081">
    <property type="entry name" value="FLAP ENDONUCLEASE FAMILY MEMBER"/>
    <property type="match status" value="1"/>
</dbReference>
<dbReference type="SUPFAM" id="SSF88723">
    <property type="entry name" value="PIN domain-like"/>
    <property type="match status" value="1"/>
</dbReference>
<reference evidence="6 7" key="1">
    <citation type="submission" date="2016-10" db="EMBL/GenBank/DDBJ databases">
        <title>Genome sequence of the basidiomycete white-rot fungus Trametes pubescens.</title>
        <authorList>
            <person name="Makela M.R."/>
            <person name="Granchi Z."/>
            <person name="Peng M."/>
            <person name="De Vries R.P."/>
            <person name="Grigoriev I."/>
            <person name="Riley R."/>
            <person name="Hilden K."/>
        </authorList>
    </citation>
    <scope>NUCLEOTIDE SEQUENCE [LARGE SCALE GENOMIC DNA]</scope>
    <source>
        <strain evidence="6 7">FBCC735</strain>
    </source>
</reference>
<comment type="caution">
    <text evidence="6">The sequence shown here is derived from an EMBL/GenBank/DDBJ whole genome shotgun (WGS) entry which is preliminary data.</text>
</comment>
<dbReference type="AlphaFoldDB" id="A0A1M2VXR8"/>
<feature type="compositionally biased region" description="Basic and acidic residues" evidence="3">
    <location>
        <begin position="855"/>
        <end position="873"/>
    </location>
</feature>
<feature type="compositionally biased region" description="Polar residues" evidence="3">
    <location>
        <begin position="742"/>
        <end position="758"/>
    </location>
</feature>
<dbReference type="InterPro" id="IPR041177">
    <property type="entry name" value="GEN1_C"/>
</dbReference>
<feature type="compositionally biased region" description="Acidic residues" evidence="3">
    <location>
        <begin position="442"/>
        <end position="453"/>
    </location>
</feature>
<dbReference type="InterPro" id="IPR006084">
    <property type="entry name" value="XPG/Rad2"/>
</dbReference>
<name>A0A1M2VXR8_TRAPU</name>
<feature type="compositionally biased region" description="Low complexity" evidence="3">
    <location>
        <begin position="610"/>
        <end position="619"/>
    </location>
</feature>
<keyword evidence="2" id="KW-0378">Hydrolase</keyword>
<feature type="compositionally biased region" description="Basic and acidic residues" evidence="3">
    <location>
        <begin position="644"/>
        <end position="655"/>
    </location>
</feature>
<feature type="compositionally biased region" description="Low complexity" evidence="3">
    <location>
        <begin position="574"/>
        <end position="601"/>
    </location>
</feature>
<evidence type="ECO:0000259" key="4">
    <source>
        <dbReference type="SMART" id="SM00484"/>
    </source>
</evidence>
<dbReference type="InterPro" id="IPR006086">
    <property type="entry name" value="XPG-I_dom"/>
</dbReference>
<feature type="compositionally biased region" description="Low complexity" evidence="3">
    <location>
        <begin position="1003"/>
        <end position="1026"/>
    </location>
</feature>
<feature type="region of interest" description="Disordered" evidence="3">
    <location>
        <begin position="562"/>
        <end position="1043"/>
    </location>
</feature>
<feature type="compositionally biased region" description="Acidic residues" evidence="3">
    <location>
        <begin position="503"/>
        <end position="515"/>
    </location>
</feature>
<dbReference type="Proteomes" id="UP000184267">
    <property type="component" value="Unassembled WGS sequence"/>
</dbReference>
<dbReference type="CDD" id="cd09906">
    <property type="entry name" value="H3TH_YEN1"/>
    <property type="match status" value="1"/>
</dbReference>
<dbReference type="GO" id="GO:0008821">
    <property type="term" value="F:crossover junction DNA endonuclease activity"/>
    <property type="evidence" value="ECO:0007669"/>
    <property type="project" value="InterPro"/>
</dbReference>
<dbReference type="Pfam" id="PF00752">
    <property type="entry name" value="XPG_N"/>
    <property type="match status" value="1"/>
</dbReference>
<keyword evidence="6" id="KW-0255">Endonuclease</keyword>
<keyword evidence="7" id="KW-1185">Reference proteome</keyword>